<evidence type="ECO:0000256" key="1">
    <source>
        <dbReference type="ARBA" id="ARBA00022741"/>
    </source>
</evidence>
<keyword evidence="2" id="KW-0067">ATP-binding</keyword>
<dbReference type="Pfam" id="PF13191">
    <property type="entry name" value="AAA_16"/>
    <property type="match status" value="1"/>
</dbReference>
<dbReference type="CDD" id="cd06170">
    <property type="entry name" value="LuxR_C_like"/>
    <property type="match status" value="1"/>
</dbReference>
<dbReference type="PANTHER" id="PTHR16305:SF35">
    <property type="entry name" value="TRANSCRIPTIONAL ACTIVATOR DOMAIN"/>
    <property type="match status" value="1"/>
</dbReference>
<evidence type="ECO:0000256" key="2">
    <source>
        <dbReference type="ARBA" id="ARBA00022840"/>
    </source>
</evidence>
<dbReference type="PANTHER" id="PTHR16305">
    <property type="entry name" value="TESTICULAR SOLUBLE ADENYLYL CYCLASE"/>
    <property type="match status" value="1"/>
</dbReference>
<dbReference type="SUPFAM" id="SSF48452">
    <property type="entry name" value="TPR-like"/>
    <property type="match status" value="1"/>
</dbReference>
<dbReference type="InterPro" id="IPR027417">
    <property type="entry name" value="P-loop_NTPase"/>
</dbReference>
<comment type="caution">
    <text evidence="4">The sequence shown here is derived from an EMBL/GenBank/DDBJ whole genome shotgun (WGS) entry which is preliminary data.</text>
</comment>
<feature type="domain" description="HTH luxR-type" evidence="3">
    <location>
        <begin position="891"/>
        <end position="956"/>
    </location>
</feature>
<keyword evidence="5" id="KW-1185">Reference proteome</keyword>
<dbReference type="SUPFAM" id="SSF46894">
    <property type="entry name" value="C-terminal effector domain of the bipartite response regulators"/>
    <property type="match status" value="1"/>
</dbReference>
<dbReference type="SUPFAM" id="SSF52540">
    <property type="entry name" value="P-loop containing nucleoside triphosphate hydrolases"/>
    <property type="match status" value="1"/>
</dbReference>
<gene>
    <name evidence="4" type="ORF">GCM10009668_06870</name>
</gene>
<dbReference type="Gene3D" id="1.25.40.10">
    <property type="entry name" value="Tetratricopeptide repeat domain"/>
    <property type="match status" value="1"/>
</dbReference>
<dbReference type="SMART" id="SM00421">
    <property type="entry name" value="HTH_LUXR"/>
    <property type="match status" value="1"/>
</dbReference>
<dbReference type="InterPro" id="IPR041664">
    <property type="entry name" value="AAA_16"/>
</dbReference>
<proteinExistence type="predicted"/>
<accession>A0ABN1TM42</accession>
<dbReference type="InterPro" id="IPR016032">
    <property type="entry name" value="Sig_transdc_resp-reg_C-effctor"/>
</dbReference>
<dbReference type="Proteomes" id="UP001501581">
    <property type="component" value="Unassembled WGS sequence"/>
</dbReference>
<organism evidence="4 5">
    <name type="scientific">Nocardioides dubius</name>
    <dbReference type="NCBI Taxonomy" id="317019"/>
    <lineage>
        <taxon>Bacteria</taxon>
        <taxon>Bacillati</taxon>
        <taxon>Actinomycetota</taxon>
        <taxon>Actinomycetes</taxon>
        <taxon>Propionibacteriales</taxon>
        <taxon>Nocardioidaceae</taxon>
        <taxon>Nocardioides</taxon>
    </lineage>
</organism>
<evidence type="ECO:0000313" key="5">
    <source>
        <dbReference type="Proteomes" id="UP001501581"/>
    </source>
</evidence>
<dbReference type="InterPro" id="IPR000792">
    <property type="entry name" value="Tscrpt_reg_LuxR_C"/>
</dbReference>
<keyword evidence="1" id="KW-0547">Nucleotide-binding</keyword>
<dbReference type="PRINTS" id="PR00038">
    <property type="entry name" value="HTHLUXR"/>
</dbReference>
<dbReference type="EMBL" id="BAAALG010000002">
    <property type="protein sequence ID" value="GAA1093915.1"/>
    <property type="molecule type" value="Genomic_DNA"/>
</dbReference>
<dbReference type="PROSITE" id="PS50043">
    <property type="entry name" value="HTH_LUXR_2"/>
    <property type="match status" value="1"/>
</dbReference>
<dbReference type="InterPro" id="IPR011990">
    <property type="entry name" value="TPR-like_helical_dom_sf"/>
</dbReference>
<evidence type="ECO:0000259" key="3">
    <source>
        <dbReference type="PROSITE" id="PS50043"/>
    </source>
</evidence>
<dbReference type="Gene3D" id="1.10.10.10">
    <property type="entry name" value="Winged helix-like DNA-binding domain superfamily/Winged helix DNA-binding domain"/>
    <property type="match status" value="1"/>
</dbReference>
<reference evidence="4 5" key="1">
    <citation type="journal article" date="2019" name="Int. J. Syst. Evol. Microbiol.">
        <title>The Global Catalogue of Microorganisms (GCM) 10K type strain sequencing project: providing services to taxonomists for standard genome sequencing and annotation.</title>
        <authorList>
            <consortium name="The Broad Institute Genomics Platform"/>
            <consortium name="The Broad Institute Genome Sequencing Center for Infectious Disease"/>
            <person name="Wu L."/>
            <person name="Ma J."/>
        </authorList>
    </citation>
    <scope>NUCLEOTIDE SEQUENCE [LARGE SCALE GENOMIC DNA]</scope>
    <source>
        <strain evidence="4 5">JCM 13008</strain>
    </source>
</reference>
<sequence length="958" mass="100196">MGAVLWQCGSVSESQQAGGGESTPLWERRDDLLLLERLVDGVRAGAGAGVCVLGPPGIGKSTLLAAASARATEDVALWQASARELEATAPFAVVRDLLGGPVAALADEERRRLAEGPGRWALALVSEQDAGPDAIAPSDPGQMTRSLLVLAEALLAGPTLVVVDDLQWADAPSLGFLLRLLEQTTRRPLGILLAGREVAASGRGAELAALLADPRLPQVRPALLSPEAVARVLGERLGQEVSPEVVAASVEVTDGNPFLVVELARLLARDDRGALEPAAVRELVPRRVVDVVVHRLVALGAAEQALAHGVAVLGGASVRLVADVADLTTAEVERAADRLREAGLLDAGARLRFRHALLSTAVGETIAPGALAALRRRAAQVLVREPEGLHRAAGQLLHVEGIGDGEAVQTLLRAAAAALESGAPREATTLLARALAEPPSAEQRPEVQYRLGLAEMRAGDPACVGDLAAAAETLPQPAERAQAALALAMAYNFAGAYAESVKVLEAALRDLDPTADLALVVEAGLVSAALQLPDQVIRARELVAARAGLRGTTTGERLLLSHRAAIGNASSRPVAEVVTAALQAIGDGAHDLHPEAHEWTLVRLQLAAAGRYADVVESCRRWDPEVDRSGSILGKVAICFVRGFAALWSGELARAESDFGACIALVREHGGGEIAAAIATSALAEALLAQGRNAEAVALVPVEVPVSEASFNGSINLLRARGLVLLALGDAEGALRALADCRERQALIALDNPPWCAWRVPMIAAHWQRGERDQARRLLDEDLAQAEARTDPLQRGIALRWAARLGDAGADDEIATLRASVAALERTEAVLELQVSRIELGAALRRAGQRREASTWLLLGRAEADACGAAALVRQANAELAAAGSRPRRMAVNGQAALTASESRVCRLAARGLSNREIAQQLVVSPKTVEAHLSRGYRKLGVTRRDQLAAALRAGAGD</sequence>
<protein>
    <submittedName>
        <fullName evidence="4">LuxR family transcriptional regulator</fullName>
    </submittedName>
</protein>
<name>A0ABN1TM42_9ACTN</name>
<evidence type="ECO:0000313" key="4">
    <source>
        <dbReference type="EMBL" id="GAA1093915.1"/>
    </source>
</evidence>
<dbReference type="Pfam" id="PF00196">
    <property type="entry name" value="GerE"/>
    <property type="match status" value="1"/>
</dbReference>
<dbReference type="InterPro" id="IPR036388">
    <property type="entry name" value="WH-like_DNA-bd_sf"/>
</dbReference>